<reference evidence="2 3" key="1">
    <citation type="submission" date="2011-12" db="EMBL/GenBank/DDBJ databases">
        <title>Whole genome shotgun sequence of Gordonia effusa NBRC 100432.</title>
        <authorList>
            <person name="Yoshida I."/>
            <person name="Takarada H."/>
            <person name="Hosoyama A."/>
            <person name="Tsuchikane K."/>
            <person name="Katsumata H."/>
            <person name="Yamazaki S."/>
            <person name="Fujita N."/>
        </authorList>
    </citation>
    <scope>NUCLEOTIDE SEQUENCE [LARGE SCALE GENOMIC DNA]</scope>
    <source>
        <strain evidence="2 3">NBRC 100432</strain>
    </source>
</reference>
<evidence type="ECO:0000313" key="2">
    <source>
        <dbReference type="EMBL" id="GAB17149.1"/>
    </source>
</evidence>
<dbReference type="Proteomes" id="UP000035034">
    <property type="component" value="Unassembled WGS sequence"/>
</dbReference>
<protein>
    <submittedName>
        <fullName evidence="2">Putative oxidoreductase</fullName>
    </submittedName>
</protein>
<gene>
    <name evidence="2" type="ORF">GOEFS_020_00130</name>
</gene>
<dbReference type="SUPFAM" id="SSF51905">
    <property type="entry name" value="FAD/NAD(P)-binding domain"/>
    <property type="match status" value="1"/>
</dbReference>
<dbReference type="RefSeq" id="WP_007316487.1">
    <property type="nucleotide sequence ID" value="NZ_BAEH01000020.1"/>
</dbReference>
<dbReference type="GO" id="GO:0071949">
    <property type="term" value="F:FAD binding"/>
    <property type="evidence" value="ECO:0007669"/>
    <property type="project" value="InterPro"/>
</dbReference>
<comment type="caution">
    <text evidence="2">The sequence shown here is derived from an EMBL/GenBank/DDBJ whole genome shotgun (WGS) entry which is preliminary data.</text>
</comment>
<name>H0QWE8_9ACTN</name>
<organism evidence="2 3">
    <name type="scientific">Gordonia effusa NBRC 100432</name>
    <dbReference type="NCBI Taxonomy" id="1077974"/>
    <lineage>
        <taxon>Bacteria</taxon>
        <taxon>Bacillati</taxon>
        <taxon>Actinomycetota</taxon>
        <taxon>Actinomycetes</taxon>
        <taxon>Mycobacteriales</taxon>
        <taxon>Gordoniaceae</taxon>
        <taxon>Gordonia</taxon>
    </lineage>
</organism>
<dbReference type="PRINTS" id="PR00420">
    <property type="entry name" value="RNGMNOXGNASE"/>
</dbReference>
<dbReference type="GO" id="GO:0016628">
    <property type="term" value="F:oxidoreductase activity, acting on the CH-CH group of donors, NAD or NADP as acceptor"/>
    <property type="evidence" value="ECO:0007669"/>
    <property type="project" value="InterPro"/>
</dbReference>
<evidence type="ECO:0000313" key="3">
    <source>
        <dbReference type="Proteomes" id="UP000035034"/>
    </source>
</evidence>
<dbReference type="eggNOG" id="COG0644">
    <property type="taxonomic scope" value="Bacteria"/>
</dbReference>
<dbReference type="EMBL" id="BAEH01000020">
    <property type="protein sequence ID" value="GAB17149.1"/>
    <property type="molecule type" value="Genomic_DNA"/>
</dbReference>
<dbReference type="Gene3D" id="3.50.50.60">
    <property type="entry name" value="FAD/NAD(P)-binding domain"/>
    <property type="match status" value="1"/>
</dbReference>
<dbReference type="PANTHER" id="PTHR42685:SF22">
    <property type="entry name" value="CONDITIONED MEDIUM FACTOR RECEPTOR 1"/>
    <property type="match status" value="1"/>
</dbReference>
<proteinExistence type="predicted"/>
<dbReference type="AlphaFoldDB" id="H0QWE8"/>
<dbReference type="PANTHER" id="PTHR42685">
    <property type="entry name" value="GERANYLGERANYL DIPHOSPHATE REDUCTASE"/>
    <property type="match status" value="1"/>
</dbReference>
<dbReference type="InterPro" id="IPR011777">
    <property type="entry name" value="Geranylgeranyl_Rdtase_fam"/>
</dbReference>
<dbReference type="Pfam" id="PF01494">
    <property type="entry name" value="FAD_binding_3"/>
    <property type="match status" value="1"/>
</dbReference>
<dbReference type="STRING" id="1077974.GOEFS_020_00130"/>
<feature type="domain" description="FAD-binding" evidence="1">
    <location>
        <begin position="14"/>
        <end position="179"/>
    </location>
</feature>
<accession>H0QWE8</accession>
<evidence type="ECO:0000259" key="1">
    <source>
        <dbReference type="Pfam" id="PF01494"/>
    </source>
</evidence>
<dbReference type="InterPro" id="IPR036188">
    <property type="entry name" value="FAD/NAD-bd_sf"/>
</dbReference>
<dbReference type="InterPro" id="IPR002938">
    <property type="entry name" value="FAD-bd"/>
</dbReference>
<keyword evidence="3" id="KW-1185">Reference proteome</keyword>
<dbReference type="NCBIfam" id="TIGR02032">
    <property type="entry name" value="GG-red-SF"/>
    <property type="match status" value="1"/>
</dbReference>
<sequence>MSAVPKDQLSPSRADVLVVGAGPAGAAAATWAARGGHSVVLVDMADFPRDKTCGDGLTPRAVLELEKLGLVDWLDEHPRTLGVHVHGWGRDHQVEWSQKGAFPTYGSAIPRKEFDEKIRGLALDAGVTMVSGAKAVDAVVDDGRVDSVTLQRGETTWDVSVGRLIVADGVRSGLGKVLGRVWHRDTVFGTAVRSYIRVDAQWDWLVTHFDMKDRAGETLPGYGWMFPLGPGPDGGALLNMGVAAFSTARRPARVQLRPLLDQYVSEMRDEWGLIGEPMQAKSALLPLGGAVSNIAGRNWMLVGDAAGCVNPMTGEGIDYALETGRLAADLLGSPDFTEIWPDLLDDHYGQAFSGLRRLATIFFHPRATAAVASRFMAWDKGMRGGVRLMNNLVGEHERDDAAVLARAVGKVSLLADRRGQRPFR</sequence>
<dbReference type="InterPro" id="IPR050407">
    <property type="entry name" value="Geranylgeranyl_reductase"/>
</dbReference>